<accession>Q1CXY6</accession>
<dbReference type="PANTHER" id="PTHR42926">
    <property type="match status" value="1"/>
</dbReference>
<keyword evidence="6" id="KW-0378">Hydrolase</keyword>
<dbReference type="EC" id="2.7.11.1" evidence="1"/>
<dbReference type="InterPro" id="IPR010624">
    <property type="entry name" value="KaiC_dom"/>
</dbReference>
<dbReference type="EnsemblBacteria" id="ABF92289">
    <property type="protein sequence ID" value="ABF92289"/>
    <property type="gene ID" value="MXAN_6619"/>
</dbReference>
<dbReference type="PROSITE" id="PS51146">
    <property type="entry name" value="KAIC"/>
    <property type="match status" value="2"/>
</dbReference>
<evidence type="ECO:0000256" key="6">
    <source>
        <dbReference type="ARBA" id="ARBA00022801"/>
    </source>
</evidence>
<keyword evidence="5" id="KW-0418">Kinase</keyword>
<dbReference type="AlphaFoldDB" id="Q1CXY6"/>
<evidence type="ECO:0000256" key="3">
    <source>
        <dbReference type="ARBA" id="ARBA00022679"/>
    </source>
</evidence>
<dbReference type="Pfam" id="PF06745">
    <property type="entry name" value="ATPase"/>
    <property type="match status" value="2"/>
</dbReference>
<evidence type="ECO:0000256" key="2">
    <source>
        <dbReference type="ARBA" id="ARBA00022553"/>
    </source>
</evidence>
<evidence type="ECO:0000256" key="7">
    <source>
        <dbReference type="SAM" id="MobiDB-lite"/>
    </source>
</evidence>
<dbReference type="PANTHER" id="PTHR42926:SF1">
    <property type="entry name" value="CIRCADIAN CLOCK OSCILLATOR PROTEIN KAIC 1"/>
    <property type="match status" value="1"/>
</dbReference>
<organism evidence="9 10">
    <name type="scientific">Myxococcus xanthus (strain DK1622)</name>
    <dbReference type="NCBI Taxonomy" id="246197"/>
    <lineage>
        <taxon>Bacteria</taxon>
        <taxon>Pseudomonadati</taxon>
        <taxon>Myxococcota</taxon>
        <taxon>Myxococcia</taxon>
        <taxon>Myxococcales</taxon>
        <taxon>Cystobacterineae</taxon>
        <taxon>Myxococcaceae</taxon>
        <taxon>Myxococcus</taxon>
    </lineage>
</organism>
<keyword evidence="4" id="KW-0677">Repeat</keyword>
<evidence type="ECO:0000313" key="9">
    <source>
        <dbReference type="EMBL" id="ABF92289.1"/>
    </source>
</evidence>
<dbReference type="GeneID" id="41363817"/>
<dbReference type="OrthoDB" id="9783783at2"/>
<dbReference type="GO" id="GO:0016787">
    <property type="term" value="F:hydrolase activity"/>
    <property type="evidence" value="ECO:0007669"/>
    <property type="project" value="UniProtKB-KW"/>
</dbReference>
<feature type="region of interest" description="Disordered" evidence="7">
    <location>
        <begin position="480"/>
        <end position="500"/>
    </location>
</feature>
<evidence type="ECO:0000313" key="10">
    <source>
        <dbReference type="Proteomes" id="UP000002402"/>
    </source>
</evidence>
<dbReference type="InterPro" id="IPR003593">
    <property type="entry name" value="AAA+_ATPase"/>
</dbReference>
<evidence type="ECO:0000256" key="4">
    <source>
        <dbReference type="ARBA" id="ARBA00022737"/>
    </source>
</evidence>
<dbReference type="eggNOG" id="COG0467">
    <property type="taxonomic scope" value="Bacteria"/>
</dbReference>
<dbReference type="PIRSF" id="PIRSF039117">
    <property type="entry name" value="KaiC"/>
    <property type="match status" value="1"/>
</dbReference>
<keyword evidence="3" id="KW-0808">Transferase</keyword>
<dbReference type="InterPro" id="IPR030665">
    <property type="entry name" value="KaiC"/>
</dbReference>
<dbReference type="SMART" id="SM00382">
    <property type="entry name" value="AAA"/>
    <property type="match status" value="2"/>
</dbReference>
<feature type="domain" description="KaiC" evidence="8">
    <location>
        <begin position="10"/>
        <end position="240"/>
    </location>
</feature>
<dbReference type="Gene3D" id="3.40.50.300">
    <property type="entry name" value="P-loop containing nucleotide triphosphate hydrolases"/>
    <property type="match status" value="2"/>
</dbReference>
<dbReference type="RefSeq" id="WP_011556545.1">
    <property type="nucleotide sequence ID" value="NC_008095.1"/>
</dbReference>
<keyword evidence="2" id="KW-0597">Phosphoprotein</keyword>
<dbReference type="EMBL" id="CP000113">
    <property type="protein sequence ID" value="ABF92289.1"/>
    <property type="molecule type" value="Genomic_DNA"/>
</dbReference>
<evidence type="ECO:0000256" key="5">
    <source>
        <dbReference type="ARBA" id="ARBA00022777"/>
    </source>
</evidence>
<dbReference type="InterPro" id="IPR051347">
    <property type="entry name" value="Circadian_clock_KaiC-rel"/>
</dbReference>
<dbReference type="GO" id="GO:0004674">
    <property type="term" value="F:protein serine/threonine kinase activity"/>
    <property type="evidence" value="ECO:0007669"/>
    <property type="project" value="UniProtKB-EC"/>
</dbReference>
<dbReference type="HOGENOM" id="CLU_023669_4_2_7"/>
<name>Q1CXY6_MYXXD</name>
<keyword evidence="10" id="KW-1185">Reference proteome</keyword>
<dbReference type="GO" id="GO:0005524">
    <property type="term" value="F:ATP binding"/>
    <property type="evidence" value="ECO:0007669"/>
    <property type="project" value="InterPro"/>
</dbReference>
<reference evidence="9 10" key="1">
    <citation type="journal article" date="2006" name="Proc. Natl. Acad. Sci. U.S.A.">
        <title>Evolution of sensory complexity recorded in a myxobacterial genome.</title>
        <authorList>
            <person name="Goldman B.S."/>
            <person name="Nierman W.C."/>
            <person name="Kaiser D."/>
            <person name="Slater S.C."/>
            <person name="Durkin A.S."/>
            <person name="Eisen J.A."/>
            <person name="Ronning C.M."/>
            <person name="Barbazuk W.B."/>
            <person name="Blanchard M."/>
            <person name="Field C."/>
            <person name="Halling C."/>
            <person name="Hinkle G."/>
            <person name="Iartchuk O."/>
            <person name="Kim H.S."/>
            <person name="Mackenzie C."/>
            <person name="Madupu R."/>
            <person name="Miller N."/>
            <person name="Shvartsbeyn A."/>
            <person name="Sullivan S.A."/>
            <person name="Vaudin M."/>
            <person name="Wiegand R."/>
            <person name="Kaplan H.B."/>
        </authorList>
    </citation>
    <scope>NUCLEOTIDE SEQUENCE [LARGE SCALE GENOMIC DNA]</scope>
    <source>
        <strain evidence="10">DK1622</strain>
    </source>
</reference>
<feature type="domain" description="KaiC" evidence="8">
    <location>
        <begin position="246"/>
        <end position="480"/>
    </location>
</feature>
<proteinExistence type="predicted"/>
<dbReference type="STRING" id="246197.MXAN_6619"/>
<evidence type="ECO:0000259" key="8">
    <source>
        <dbReference type="PROSITE" id="PS51146"/>
    </source>
</evidence>
<dbReference type="KEGG" id="mxa:MXAN_6619"/>
<evidence type="ECO:0000256" key="1">
    <source>
        <dbReference type="ARBA" id="ARBA00012513"/>
    </source>
</evidence>
<dbReference type="InterPro" id="IPR027417">
    <property type="entry name" value="P-loop_NTPase"/>
</dbReference>
<dbReference type="Proteomes" id="UP000002402">
    <property type="component" value="Chromosome"/>
</dbReference>
<dbReference type="SUPFAM" id="SSF52540">
    <property type="entry name" value="P-loop containing nucleoside triphosphate hydrolases"/>
    <property type="match status" value="2"/>
</dbReference>
<dbReference type="InterPro" id="IPR014774">
    <property type="entry name" value="KaiC-like_dom"/>
</dbReference>
<gene>
    <name evidence="9" type="ordered locus">MXAN_6619</name>
</gene>
<protein>
    <recommendedName>
        <fullName evidence="1">non-specific serine/threonine protein kinase</fullName>
        <ecNumber evidence="1">2.7.11.1</ecNumber>
    </recommendedName>
</protein>
<sequence>MTEGTPRVAERISTGIPGLDTVLHGGFRKARTYMLMGLPGSGKTIFANQVCFHHAKRHGGRVLYLTLLAESHTELVGNLSSLSYFDPTLLPNAITYLSAFTVLEQGGLDALAELIRKETKNHQATLLVLDGLVAAEEVAPSQQAIKKFIHGLQVVTGLMGCTTLILTTGRGQGLRAEHTMVDGLILLRQRMFGARAVRELFVRKFRGSPYLLGKHSFDITQDGIIIYPRLETLAESGPPPGPPQDAKCAFGIPGMDAMLTGGMAQGSTTILLGPSGSGKTLLGLNFLAEGARRGERVHFFAFYDSPERMVAQAAGIGLDLKPLIDRGDFEVSFRPPTENLLDKLGVQLLDIIRTRGARRLFLDGYDALRRAAVRQSRVSRFLAALVNECRMRGVTLLYSVESVSAFGPEVTFPMRGISMVAENILFLRQAELDSRLRRFITVLKLRNSPHDTSLRELCISTKGMEVKGAFTDVEAMMTGVPRSTTWSEPRHPPGGGRQEP</sequence>